<protein>
    <submittedName>
        <fullName evidence="11">Alcohol oxidase</fullName>
    </submittedName>
</protein>
<name>S7Q0V9_GLOTA</name>
<keyword evidence="5 8" id="KW-0274">FAD</keyword>
<feature type="domain" description="Glucose-methanol-choline oxidoreductase N-terminal" evidence="9">
    <location>
        <begin position="91"/>
        <end position="114"/>
    </location>
</feature>
<dbReference type="eggNOG" id="KOG1238">
    <property type="taxonomic scope" value="Eukaryota"/>
</dbReference>
<keyword evidence="12" id="KW-1185">Reference proteome</keyword>
<dbReference type="SUPFAM" id="SSF54373">
    <property type="entry name" value="FAD-linked reductases, C-terminal domain"/>
    <property type="match status" value="1"/>
</dbReference>
<reference evidence="11 12" key="1">
    <citation type="journal article" date="2012" name="Science">
        <title>The Paleozoic origin of enzymatic lignin decomposition reconstructed from 31 fungal genomes.</title>
        <authorList>
            <person name="Floudas D."/>
            <person name="Binder M."/>
            <person name="Riley R."/>
            <person name="Barry K."/>
            <person name="Blanchette R.A."/>
            <person name="Henrissat B."/>
            <person name="Martinez A.T."/>
            <person name="Otillar R."/>
            <person name="Spatafora J.W."/>
            <person name="Yadav J.S."/>
            <person name="Aerts A."/>
            <person name="Benoit I."/>
            <person name="Boyd A."/>
            <person name="Carlson A."/>
            <person name="Copeland A."/>
            <person name="Coutinho P.M."/>
            <person name="de Vries R.P."/>
            <person name="Ferreira P."/>
            <person name="Findley K."/>
            <person name="Foster B."/>
            <person name="Gaskell J."/>
            <person name="Glotzer D."/>
            <person name="Gorecki P."/>
            <person name="Heitman J."/>
            <person name="Hesse C."/>
            <person name="Hori C."/>
            <person name="Igarashi K."/>
            <person name="Jurgens J.A."/>
            <person name="Kallen N."/>
            <person name="Kersten P."/>
            <person name="Kohler A."/>
            <person name="Kuees U."/>
            <person name="Kumar T.K.A."/>
            <person name="Kuo A."/>
            <person name="LaButti K."/>
            <person name="Larrondo L.F."/>
            <person name="Lindquist E."/>
            <person name="Ling A."/>
            <person name="Lombard V."/>
            <person name="Lucas S."/>
            <person name="Lundell T."/>
            <person name="Martin R."/>
            <person name="McLaughlin D.J."/>
            <person name="Morgenstern I."/>
            <person name="Morin E."/>
            <person name="Murat C."/>
            <person name="Nagy L.G."/>
            <person name="Nolan M."/>
            <person name="Ohm R.A."/>
            <person name="Patyshakuliyeva A."/>
            <person name="Rokas A."/>
            <person name="Ruiz-Duenas F.J."/>
            <person name="Sabat G."/>
            <person name="Salamov A."/>
            <person name="Samejima M."/>
            <person name="Schmutz J."/>
            <person name="Slot J.C."/>
            <person name="St John F."/>
            <person name="Stenlid J."/>
            <person name="Sun H."/>
            <person name="Sun S."/>
            <person name="Syed K."/>
            <person name="Tsang A."/>
            <person name="Wiebenga A."/>
            <person name="Young D."/>
            <person name="Pisabarro A."/>
            <person name="Eastwood D.C."/>
            <person name="Martin F."/>
            <person name="Cullen D."/>
            <person name="Grigoriev I.V."/>
            <person name="Hibbett D.S."/>
        </authorList>
    </citation>
    <scope>NUCLEOTIDE SEQUENCE [LARGE SCALE GENOMIC DNA]</scope>
    <source>
        <strain evidence="11 12">ATCC 11539</strain>
    </source>
</reference>
<dbReference type="PANTHER" id="PTHR11552:SF201">
    <property type="entry name" value="GLUCOSE-METHANOL-CHOLINE OXIDOREDUCTASE N-TERMINAL DOMAIN-CONTAINING PROTEIN"/>
    <property type="match status" value="1"/>
</dbReference>
<dbReference type="GeneID" id="19302189"/>
<dbReference type="OrthoDB" id="269227at2759"/>
<dbReference type="InterPro" id="IPR036188">
    <property type="entry name" value="FAD/NAD-bd_sf"/>
</dbReference>
<evidence type="ECO:0000256" key="3">
    <source>
        <dbReference type="ARBA" id="ARBA00022630"/>
    </source>
</evidence>
<keyword evidence="6" id="KW-0560">Oxidoreductase</keyword>
<comment type="similarity">
    <text evidence="2 8">Belongs to the GMC oxidoreductase family.</text>
</comment>
<dbReference type="InterPro" id="IPR000172">
    <property type="entry name" value="GMC_OxRdtase_N"/>
</dbReference>
<dbReference type="InterPro" id="IPR012132">
    <property type="entry name" value="GMC_OxRdtase"/>
</dbReference>
<evidence type="ECO:0000259" key="9">
    <source>
        <dbReference type="PROSITE" id="PS00623"/>
    </source>
</evidence>
<dbReference type="GO" id="GO:0050660">
    <property type="term" value="F:flavin adenine dinucleotide binding"/>
    <property type="evidence" value="ECO:0007669"/>
    <property type="project" value="InterPro"/>
</dbReference>
<dbReference type="AlphaFoldDB" id="S7Q0V9"/>
<dbReference type="PIRSF" id="PIRSF000137">
    <property type="entry name" value="Alcohol_oxidase"/>
    <property type="match status" value="1"/>
</dbReference>
<dbReference type="InterPro" id="IPR007867">
    <property type="entry name" value="GMC_OxRtase_C"/>
</dbReference>
<dbReference type="PANTHER" id="PTHR11552">
    <property type="entry name" value="GLUCOSE-METHANOL-CHOLINE GMC OXIDOREDUCTASE"/>
    <property type="match status" value="1"/>
</dbReference>
<evidence type="ECO:0000256" key="7">
    <source>
        <dbReference type="PIRSR" id="PIRSR000137-1"/>
    </source>
</evidence>
<evidence type="ECO:0000256" key="4">
    <source>
        <dbReference type="ARBA" id="ARBA00022729"/>
    </source>
</evidence>
<evidence type="ECO:0000256" key="1">
    <source>
        <dbReference type="ARBA" id="ARBA00001974"/>
    </source>
</evidence>
<dbReference type="EMBL" id="KB469305">
    <property type="protein sequence ID" value="EPQ53571.1"/>
    <property type="molecule type" value="Genomic_DNA"/>
</dbReference>
<keyword evidence="4" id="KW-0732">Signal</keyword>
<dbReference type="OMA" id="CEITTIP"/>
<dbReference type="GO" id="GO:0016614">
    <property type="term" value="F:oxidoreductase activity, acting on CH-OH group of donors"/>
    <property type="evidence" value="ECO:0007669"/>
    <property type="project" value="InterPro"/>
</dbReference>
<evidence type="ECO:0000256" key="8">
    <source>
        <dbReference type="RuleBase" id="RU003968"/>
    </source>
</evidence>
<evidence type="ECO:0000256" key="2">
    <source>
        <dbReference type="ARBA" id="ARBA00010790"/>
    </source>
</evidence>
<dbReference type="KEGG" id="gtr:GLOTRDRAFT_130914"/>
<feature type="domain" description="Glucose-methanol-choline oxidoreductase N-terminal" evidence="10">
    <location>
        <begin position="283"/>
        <end position="297"/>
    </location>
</feature>
<sequence>MPARLDEVVDKRFDFVIVGGGTAGLCLAARLTEDPNISVCVLEAGAAHLNDPDLIRPASFGTHFGQPHYDWCFRTTAQKHCNGNQFVWQRGKGLGGSSGINFLCWSKPPKEDVDDIERLGNPGWNWNNYQKYSHRTEKFVYPTAEFRKNHNLELDHWESGHEGSLLTAFPAKIPKIELEVQQSLLNLGLSVAHNPLGGDPCGIFFGPNTVDPKTHTRSYSTTAFYLPNIHRTNLTVLVHAHCHRIITDSMTQGVLAKATGVEFECEGRACVVHAVREVVLCAGALKSPQILELSGIGQREVLEKIGMSTVVELPSVGENVQEHVFTGIVYELKDDAAFETLDILRDPKVVAEHIELHAVGEGVYTLGIVGFAFAPLSTLSPSTAEHVYSAMKSKVERETARYDKPGMKEMIDIQLGRLDRGAPCCEIITYPGFLGFPAPPKPGKKYISILVATNHNFSRGTIHCTSPDPKEDPAFDPHYFEEEIDLQTFVDTVKFVRTKLSKTAPFCDMIVEELNPGPEVQTDEDIGNWLKKFMMTTFHTVGSCSMLPKDKGGVVGPDLKVYGTENIRVVDLSVVPLHIAAHTQATAYAIAEQASDILKQSYA</sequence>
<dbReference type="Gene3D" id="3.30.560.10">
    <property type="entry name" value="Glucose Oxidase, domain 3"/>
    <property type="match status" value="1"/>
</dbReference>
<keyword evidence="3 8" id="KW-0285">Flavoprotein</keyword>
<dbReference type="Gene3D" id="3.50.50.60">
    <property type="entry name" value="FAD/NAD(P)-binding domain"/>
    <property type="match status" value="1"/>
</dbReference>
<dbReference type="PROSITE" id="PS00624">
    <property type="entry name" value="GMC_OXRED_2"/>
    <property type="match status" value="1"/>
</dbReference>
<accession>S7Q0V9</accession>
<dbReference type="Pfam" id="PF05199">
    <property type="entry name" value="GMC_oxred_C"/>
    <property type="match status" value="1"/>
</dbReference>
<gene>
    <name evidence="11" type="ORF">GLOTRDRAFT_130914</name>
</gene>
<dbReference type="SUPFAM" id="SSF51905">
    <property type="entry name" value="FAD/NAD(P)-binding domain"/>
    <property type="match status" value="1"/>
</dbReference>
<comment type="cofactor">
    <cofactor evidence="1">
        <name>FAD</name>
        <dbReference type="ChEBI" id="CHEBI:57692"/>
    </cofactor>
</comment>
<evidence type="ECO:0000256" key="5">
    <source>
        <dbReference type="ARBA" id="ARBA00022827"/>
    </source>
</evidence>
<evidence type="ECO:0000256" key="6">
    <source>
        <dbReference type="ARBA" id="ARBA00023002"/>
    </source>
</evidence>
<dbReference type="Pfam" id="PF00732">
    <property type="entry name" value="GMC_oxred_N"/>
    <property type="match status" value="1"/>
</dbReference>
<dbReference type="PROSITE" id="PS00623">
    <property type="entry name" value="GMC_OXRED_1"/>
    <property type="match status" value="1"/>
</dbReference>
<evidence type="ECO:0000259" key="10">
    <source>
        <dbReference type="PROSITE" id="PS00624"/>
    </source>
</evidence>
<evidence type="ECO:0000313" key="12">
    <source>
        <dbReference type="Proteomes" id="UP000030669"/>
    </source>
</evidence>
<evidence type="ECO:0000313" key="11">
    <source>
        <dbReference type="EMBL" id="EPQ53571.1"/>
    </source>
</evidence>
<organism evidence="11 12">
    <name type="scientific">Gloeophyllum trabeum (strain ATCC 11539 / FP-39264 / Madison 617)</name>
    <name type="common">Brown rot fungus</name>
    <dbReference type="NCBI Taxonomy" id="670483"/>
    <lineage>
        <taxon>Eukaryota</taxon>
        <taxon>Fungi</taxon>
        <taxon>Dikarya</taxon>
        <taxon>Basidiomycota</taxon>
        <taxon>Agaricomycotina</taxon>
        <taxon>Agaricomycetes</taxon>
        <taxon>Gloeophyllales</taxon>
        <taxon>Gloeophyllaceae</taxon>
        <taxon>Gloeophyllum</taxon>
    </lineage>
</organism>
<dbReference type="RefSeq" id="XP_007867886.1">
    <property type="nucleotide sequence ID" value="XM_007869695.1"/>
</dbReference>
<dbReference type="Proteomes" id="UP000030669">
    <property type="component" value="Unassembled WGS sequence"/>
</dbReference>
<feature type="active site" description="Proton acceptor" evidence="7">
    <location>
        <position position="582"/>
    </location>
</feature>
<feature type="active site" description="Proton donor" evidence="7">
    <location>
        <position position="539"/>
    </location>
</feature>
<dbReference type="HOGENOM" id="CLU_002865_6_0_1"/>
<proteinExistence type="inferred from homology"/>